<reference evidence="1 2" key="1">
    <citation type="submission" date="2021-06" db="EMBL/GenBank/DDBJ databases">
        <authorList>
            <person name="Palmer J.M."/>
        </authorList>
    </citation>
    <scope>NUCLEOTIDE SEQUENCE [LARGE SCALE GENOMIC DNA]</scope>
    <source>
        <strain evidence="2">if_2019</strain>
        <tissue evidence="1">Muscle</tissue>
    </source>
</reference>
<gene>
    <name evidence="1" type="ORF">ILYODFUR_025170</name>
</gene>
<proteinExistence type="predicted"/>
<name>A0ABV0TY35_9TELE</name>
<dbReference type="Proteomes" id="UP001482620">
    <property type="component" value="Unassembled WGS sequence"/>
</dbReference>
<organism evidence="1 2">
    <name type="scientific">Ilyodon furcidens</name>
    <name type="common">goldbreast splitfin</name>
    <dbReference type="NCBI Taxonomy" id="33524"/>
    <lineage>
        <taxon>Eukaryota</taxon>
        <taxon>Metazoa</taxon>
        <taxon>Chordata</taxon>
        <taxon>Craniata</taxon>
        <taxon>Vertebrata</taxon>
        <taxon>Euteleostomi</taxon>
        <taxon>Actinopterygii</taxon>
        <taxon>Neopterygii</taxon>
        <taxon>Teleostei</taxon>
        <taxon>Neoteleostei</taxon>
        <taxon>Acanthomorphata</taxon>
        <taxon>Ovalentaria</taxon>
        <taxon>Atherinomorphae</taxon>
        <taxon>Cyprinodontiformes</taxon>
        <taxon>Goodeidae</taxon>
        <taxon>Ilyodon</taxon>
    </lineage>
</organism>
<comment type="caution">
    <text evidence="1">The sequence shown here is derived from an EMBL/GenBank/DDBJ whole genome shotgun (WGS) entry which is preliminary data.</text>
</comment>
<evidence type="ECO:0000313" key="2">
    <source>
        <dbReference type="Proteomes" id="UP001482620"/>
    </source>
</evidence>
<protein>
    <submittedName>
        <fullName evidence="1">Uncharacterized protein</fullName>
    </submittedName>
</protein>
<dbReference type="EMBL" id="JAHRIQ010049390">
    <property type="protein sequence ID" value="MEQ2237639.1"/>
    <property type="molecule type" value="Genomic_DNA"/>
</dbReference>
<sequence length="112" mass="13275">MCPENFNEPKQRWKEEWNRTSPQSCEGLIGVSTSFSLRVPNFSTQSFPILVSSMSHFLYFFSEKQQKNENIWSIFLNKFVCLKNQNQLHSPCFCTKSRKQGLWFHFALNEDI</sequence>
<accession>A0ABV0TY35</accession>
<keyword evidence="2" id="KW-1185">Reference proteome</keyword>
<evidence type="ECO:0000313" key="1">
    <source>
        <dbReference type="EMBL" id="MEQ2237639.1"/>
    </source>
</evidence>